<feature type="transmembrane region" description="Helical" evidence="1">
    <location>
        <begin position="41"/>
        <end position="61"/>
    </location>
</feature>
<dbReference type="Proteomes" id="UP000284024">
    <property type="component" value="Unassembled WGS sequence"/>
</dbReference>
<protein>
    <recommendedName>
        <fullName evidence="4">Polysaccharide polymerase</fullName>
    </recommendedName>
</protein>
<feature type="transmembrane region" description="Helical" evidence="1">
    <location>
        <begin position="154"/>
        <end position="172"/>
    </location>
</feature>
<evidence type="ECO:0008006" key="4">
    <source>
        <dbReference type="Google" id="ProtNLM"/>
    </source>
</evidence>
<evidence type="ECO:0000256" key="1">
    <source>
        <dbReference type="SAM" id="Phobius"/>
    </source>
</evidence>
<evidence type="ECO:0000313" key="3">
    <source>
        <dbReference type="Proteomes" id="UP000284024"/>
    </source>
</evidence>
<feature type="transmembrane region" description="Helical" evidence="1">
    <location>
        <begin position="12"/>
        <end position="35"/>
    </location>
</feature>
<feature type="transmembrane region" description="Helical" evidence="1">
    <location>
        <begin position="232"/>
        <end position="250"/>
    </location>
</feature>
<gene>
    <name evidence="2" type="ORF">DW222_08745</name>
</gene>
<feature type="transmembrane region" description="Helical" evidence="1">
    <location>
        <begin position="343"/>
        <end position="361"/>
    </location>
</feature>
<organism evidence="2 3">
    <name type="scientific">Blautia obeum</name>
    <dbReference type="NCBI Taxonomy" id="40520"/>
    <lineage>
        <taxon>Bacteria</taxon>
        <taxon>Bacillati</taxon>
        <taxon>Bacillota</taxon>
        <taxon>Clostridia</taxon>
        <taxon>Lachnospirales</taxon>
        <taxon>Lachnospiraceae</taxon>
        <taxon>Blautia</taxon>
    </lineage>
</organism>
<feature type="transmembrane region" description="Helical" evidence="1">
    <location>
        <begin position="318"/>
        <end position="336"/>
    </location>
</feature>
<dbReference type="EMBL" id="QRJH01000004">
    <property type="protein sequence ID" value="RHH18424.1"/>
    <property type="molecule type" value="Genomic_DNA"/>
</dbReference>
<feature type="transmembrane region" description="Helical" evidence="1">
    <location>
        <begin position="179"/>
        <end position="195"/>
    </location>
</feature>
<feature type="transmembrane region" description="Helical" evidence="1">
    <location>
        <begin position="114"/>
        <end position="134"/>
    </location>
</feature>
<keyword evidence="1" id="KW-1133">Transmembrane helix</keyword>
<keyword evidence="1" id="KW-0472">Membrane</keyword>
<dbReference type="AlphaFoldDB" id="A0A414W1G8"/>
<name>A0A414W1G8_9FIRM</name>
<accession>A0A414W1G8</accession>
<comment type="caution">
    <text evidence="2">The sequence shown here is derived from an EMBL/GenBank/DDBJ whole genome shotgun (WGS) entry which is preliminary data.</text>
</comment>
<proteinExistence type="predicted"/>
<evidence type="ECO:0000313" key="2">
    <source>
        <dbReference type="EMBL" id="RHH18424.1"/>
    </source>
</evidence>
<reference evidence="2 3" key="1">
    <citation type="submission" date="2018-08" db="EMBL/GenBank/DDBJ databases">
        <title>A genome reference for cultivated species of the human gut microbiota.</title>
        <authorList>
            <person name="Zou Y."/>
            <person name="Xue W."/>
            <person name="Luo G."/>
        </authorList>
    </citation>
    <scope>NUCLEOTIDE SEQUENCE [LARGE SCALE GENOMIC DNA]</scope>
    <source>
        <strain evidence="2 3">AM18-2AC</strain>
    </source>
</reference>
<sequence length="407" mass="47211">MTMGKMNKYANKIFYVGWTIYILCVLIRLTSWYSLAPENSFGIYVIQFIRYISYFLCLVAFVSRPIKLKYLIGFAIVEAFLIVVAISSGDRTMLLLSLVFIGSYKADSNKCIKIWLVVQLLFLFLIITFSLTGLAEDYIFNENLRPRHSLGFEWASISPTILFHCLLAYIYLKKEKSKILVLIAYAVISGALFLLTNSRMPFILTLIMILFTVYEKYKHNRFKLSRKIGHKFLRLPLGCMIFSLIIGYAYDRNNITWRSINLLLSNRLWLQHNALDYFGLSLFGNKIELVGYSVKTVLNGSAEGASYNYVDCSYIQVMLYYGVLFGVLIIAVYRAILQKYIECNDFFAVWIIVFILLNSLTEPRLINFAYNPFPILFCSDPRIINKPKEWYIRAQKGLTSNLNRKKI</sequence>
<keyword evidence="1" id="KW-0812">Transmembrane</keyword>